<feature type="transmembrane region" description="Helical" evidence="1">
    <location>
        <begin position="87"/>
        <end position="105"/>
    </location>
</feature>
<feature type="transmembrane region" description="Helical" evidence="1">
    <location>
        <begin position="213"/>
        <end position="238"/>
    </location>
</feature>
<dbReference type="GeneID" id="18910143"/>
<dbReference type="KEGG" id="pco:PHACADRAFT_183380"/>
<dbReference type="InParanoid" id="K5VZ17"/>
<feature type="domain" description="DUF6534" evidence="2">
    <location>
        <begin position="223"/>
        <end position="324"/>
    </location>
</feature>
<dbReference type="Pfam" id="PF20152">
    <property type="entry name" value="DUF6534"/>
    <property type="match status" value="1"/>
</dbReference>
<feature type="transmembrane region" description="Helical" evidence="1">
    <location>
        <begin position="304"/>
        <end position="323"/>
    </location>
</feature>
<dbReference type="InterPro" id="IPR045339">
    <property type="entry name" value="DUF6534"/>
</dbReference>
<dbReference type="HOGENOM" id="CLU_046025_5_4_1"/>
<proteinExistence type="predicted"/>
<keyword evidence="1" id="KW-0472">Membrane</keyword>
<evidence type="ECO:0000256" key="1">
    <source>
        <dbReference type="SAM" id="Phobius"/>
    </source>
</evidence>
<feature type="transmembrane region" description="Helical" evidence="1">
    <location>
        <begin position="174"/>
        <end position="193"/>
    </location>
</feature>
<sequence>MATQPPPPLTLQDLGLKASSTIGAILIGSFVVAMLYGIIVIQTMLFFQGQSHNNRYMRYTVAGLWVMNSVHMAFIIHPVYWYLVSNYLQPLAIVQIVWYIAFTGGRVHVLTNVELIGVSRPFAGGSHRDGEHCVPDLIFMSDSTLYYATQAVNDFIVRCWFVYRIWILSGRNRWATFPMTILCIFLFGLTIVTGVEFYQTKTYLRLVHTHVRWLVYTDLSLVFAADVLIAATLCYLLAISRTKAMNHKSVHISCRSTLLMLKLIYDRTESYVNILILYTINTGLLTSMLSMACLITFVTMPHNYVFVALYFPMMTLYANSLLAS</sequence>
<dbReference type="PANTHER" id="PTHR40465">
    <property type="entry name" value="CHROMOSOME 1, WHOLE GENOME SHOTGUN SEQUENCE"/>
    <property type="match status" value="1"/>
</dbReference>
<dbReference type="Proteomes" id="UP000008370">
    <property type="component" value="Unassembled WGS sequence"/>
</dbReference>
<accession>K5VZ17</accession>
<evidence type="ECO:0000313" key="3">
    <source>
        <dbReference type="EMBL" id="EKM56793.1"/>
    </source>
</evidence>
<evidence type="ECO:0000259" key="2">
    <source>
        <dbReference type="Pfam" id="PF20152"/>
    </source>
</evidence>
<keyword evidence="1" id="KW-0812">Transmembrane</keyword>
<dbReference type="OrthoDB" id="2535105at2759"/>
<protein>
    <recommendedName>
        <fullName evidence="2">DUF6534 domain-containing protein</fullName>
    </recommendedName>
</protein>
<keyword evidence="1" id="KW-1133">Transmembrane helix</keyword>
<dbReference type="RefSeq" id="XP_007394627.1">
    <property type="nucleotide sequence ID" value="XM_007394565.1"/>
</dbReference>
<feature type="transmembrane region" description="Helical" evidence="1">
    <location>
        <begin position="20"/>
        <end position="47"/>
    </location>
</feature>
<dbReference type="PANTHER" id="PTHR40465:SF1">
    <property type="entry name" value="DUF6534 DOMAIN-CONTAINING PROTEIN"/>
    <property type="match status" value="1"/>
</dbReference>
<dbReference type="AlphaFoldDB" id="K5VZ17"/>
<keyword evidence="4" id="KW-1185">Reference proteome</keyword>
<evidence type="ECO:0000313" key="4">
    <source>
        <dbReference type="Proteomes" id="UP000008370"/>
    </source>
</evidence>
<gene>
    <name evidence="3" type="ORF">PHACADRAFT_183380</name>
</gene>
<organism evidence="3 4">
    <name type="scientific">Phanerochaete carnosa (strain HHB-10118-sp)</name>
    <name type="common">White-rot fungus</name>
    <name type="synonym">Peniophora carnosa</name>
    <dbReference type="NCBI Taxonomy" id="650164"/>
    <lineage>
        <taxon>Eukaryota</taxon>
        <taxon>Fungi</taxon>
        <taxon>Dikarya</taxon>
        <taxon>Basidiomycota</taxon>
        <taxon>Agaricomycotina</taxon>
        <taxon>Agaricomycetes</taxon>
        <taxon>Polyporales</taxon>
        <taxon>Phanerochaetaceae</taxon>
        <taxon>Phanerochaete</taxon>
    </lineage>
</organism>
<feature type="transmembrane region" description="Helical" evidence="1">
    <location>
        <begin position="271"/>
        <end position="298"/>
    </location>
</feature>
<name>K5VZ17_PHACS</name>
<dbReference type="EMBL" id="JH930471">
    <property type="protein sequence ID" value="EKM56793.1"/>
    <property type="molecule type" value="Genomic_DNA"/>
</dbReference>
<reference evidence="3 4" key="1">
    <citation type="journal article" date="2012" name="BMC Genomics">
        <title>Comparative genomics of the white-rot fungi, Phanerochaete carnosa and P. chrysosporium, to elucidate the genetic basis of the distinct wood types they colonize.</title>
        <authorList>
            <person name="Suzuki H."/>
            <person name="MacDonald J."/>
            <person name="Syed K."/>
            <person name="Salamov A."/>
            <person name="Hori C."/>
            <person name="Aerts A."/>
            <person name="Henrissat B."/>
            <person name="Wiebenga A."/>
            <person name="vanKuyk P.A."/>
            <person name="Barry K."/>
            <person name="Lindquist E."/>
            <person name="LaButti K."/>
            <person name="Lapidus A."/>
            <person name="Lucas S."/>
            <person name="Coutinho P."/>
            <person name="Gong Y."/>
            <person name="Samejima M."/>
            <person name="Mahadevan R."/>
            <person name="Abou-Zaid M."/>
            <person name="de Vries R.P."/>
            <person name="Igarashi K."/>
            <person name="Yadav J.S."/>
            <person name="Grigoriev I.V."/>
            <person name="Master E.R."/>
        </authorList>
    </citation>
    <scope>NUCLEOTIDE SEQUENCE [LARGE SCALE GENOMIC DNA]</scope>
    <source>
        <strain evidence="3 4">HHB-10118-sp</strain>
    </source>
</reference>
<feature type="transmembrane region" description="Helical" evidence="1">
    <location>
        <begin position="59"/>
        <end position="81"/>
    </location>
</feature>